<organism evidence="1 2">
    <name type="scientific">Elysia crispata</name>
    <name type="common">lettuce slug</name>
    <dbReference type="NCBI Taxonomy" id="231223"/>
    <lineage>
        <taxon>Eukaryota</taxon>
        <taxon>Metazoa</taxon>
        <taxon>Spiralia</taxon>
        <taxon>Lophotrochozoa</taxon>
        <taxon>Mollusca</taxon>
        <taxon>Gastropoda</taxon>
        <taxon>Heterobranchia</taxon>
        <taxon>Euthyneura</taxon>
        <taxon>Panpulmonata</taxon>
        <taxon>Sacoglossa</taxon>
        <taxon>Placobranchoidea</taxon>
        <taxon>Plakobranchidae</taxon>
        <taxon>Elysia</taxon>
    </lineage>
</organism>
<name>A0AAE1CNA3_9GAST</name>
<evidence type="ECO:0000313" key="1">
    <source>
        <dbReference type="EMBL" id="KAK3720709.1"/>
    </source>
</evidence>
<dbReference type="EMBL" id="JAWDGP010007404">
    <property type="protein sequence ID" value="KAK3720709.1"/>
    <property type="molecule type" value="Genomic_DNA"/>
</dbReference>
<keyword evidence="2" id="KW-1185">Reference proteome</keyword>
<dbReference type="AlphaFoldDB" id="A0AAE1CNA3"/>
<reference evidence="1" key="1">
    <citation type="journal article" date="2023" name="G3 (Bethesda)">
        <title>A reference genome for the long-term kleptoplast-retaining sea slug Elysia crispata morphotype clarki.</title>
        <authorList>
            <person name="Eastman K.E."/>
            <person name="Pendleton A.L."/>
            <person name="Shaikh M.A."/>
            <person name="Suttiyut T."/>
            <person name="Ogas R."/>
            <person name="Tomko P."/>
            <person name="Gavelis G."/>
            <person name="Widhalm J.R."/>
            <person name="Wisecaver J.H."/>
        </authorList>
    </citation>
    <scope>NUCLEOTIDE SEQUENCE</scope>
    <source>
        <strain evidence="1">ECLA1</strain>
    </source>
</reference>
<accession>A0AAE1CNA3</accession>
<dbReference type="Proteomes" id="UP001283361">
    <property type="component" value="Unassembled WGS sequence"/>
</dbReference>
<sequence>MFLISSAANSGDQAVRPEKLKKRLGHIYYFGITNAPRDFPDSSQQWFIAHRGAQRVQKLFWQSKRERPRLALLIGARFGFLATLIRRFGHKSHDCEGNSSSYVKSEDKGSTGVLTEEEIFCSFPPDCNTLYSIRTLNGVKEIQRLLMRSLDLKVTFISEGILVDLTAVVGEKPEQQVVR</sequence>
<evidence type="ECO:0000313" key="2">
    <source>
        <dbReference type="Proteomes" id="UP001283361"/>
    </source>
</evidence>
<protein>
    <submittedName>
        <fullName evidence="1">Uncharacterized protein</fullName>
    </submittedName>
</protein>
<comment type="caution">
    <text evidence="1">The sequence shown here is derived from an EMBL/GenBank/DDBJ whole genome shotgun (WGS) entry which is preliminary data.</text>
</comment>
<gene>
    <name evidence="1" type="ORF">RRG08_057180</name>
</gene>
<proteinExistence type="predicted"/>